<accession>A0A852SU27</accession>
<dbReference type="GO" id="GO:0006508">
    <property type="term" value="P:proteolysis"/>
    <property type="evidence" value="ECO:0007669"/>
    <property type="project" value="UniProtKB-KW"/>
</dbReference>
<keyword evidence="4" id="KW-1185">Reference proteome</keyword>
<dbReference type="InterPro" id="IPR029062">
    <property type="entry name" value="Class_I_gatase-like"/>
</dbReference>
<gene>
    <name evidence="3" type="ORF">BJ984_003410</name>
</gene>
<dbReference type="RefSeq" id="WP_179549048.1">
    <property type="nucleotide sequence ID" value="NZ_BSEW01000002.1"/>
</dbReference>
<reference evidence="3 4" key="1">
    <citation type="submission" date="2020-07" db="EMBL/GenBank/DDBJ databases">
        <title>Sequencing the genomes of 1000 actinobacteria strains.</title>
        <authorList>
            <person name="Klenk H.-P."/>
        </authorList>
    </citation>
    <scope>NUCLEOTIDE SEQUENCE [LARGE SCALE GENOMIC DNA]</scope>
    <source>
        <strain evidence="3 4">DSM 26474</strain>
    </source>
</reference>
<evidence type="ECO:0000256" key="1">
    <source>
        <dbReference type="ARBA" id="ARBA00008542"/>
    </source>
</evidence>
<evidence type="ECO:0000259" key="2">
    <source>
        <dbReference type="Pfam" id="PF01965"/>
    </source>
</evidence>
<protein>
    <submittedName>
        <fullName evidence="3">Protease I</fullName>
        <ecNumber evidence="3">3.2.-.-</ecNumber>
    </submittedName>
</protein>
<evidence type="ECO:0000313" key="4">
    <source>
        <dbReference type="Proteomes" id="UP000549913"/>
    </source>
</evidence>
<dbReference type="AlphaFoldDB" id="A0A852SU27"/>
<dbReference type="Gene3D" id="3.40.50.880">
    <property type="match status" value="1"/>
</dbReference>
<dbReference type="Proteomes" id="UP000549913">
    <property type="component" value="Unassembled WGS sequence"/>
</dbReference>
<dbReference type="Pfam" id="PF01965">
    <property type="entry name" value="DJ-1_PfpI"/>
    <property type="match status" value="1"/>
</dbReference>
<name>A0A852SU27_9MICO</name>
<dbReference type="GO" id="GO:0008233">
    <property type="term" value="F:peptidase activity"/>
    <property type="evidence" value="ECO:0007669"/>
    <property type="project" value="UniProtKB-KW"/>
</dbReference>
<proteinExistence type="inferred from homology"/>
<dbReference type="InterPro" id="IPR002818">
    <property type="entry name" value="DJ-1/PfpI"/>
</dbReference>
<evidence type="ECO:0000313" key="3">
    <source>
        <dbReference type="EMBL" id="NYD72252.1"/>
    </source>
</evidence>
<dbReference type="SUPFAM" id="SSF52317">
    <property type="entry name" value="Class I glutamine amidotransferase-like"/>
    <property type="match status" value="1"/>
</dbReference>
<keyword evidence="3" id="KW-0645">Protease</keyword>
<dbReference type="PANTHER" id="PTHR42733">
    <property type="entry name" value="DJ-1 PROTEIN"/>
    <property type="match status" value="1"/>
</dbReference>
<dbReference type="EMBL" id="JACCBM010000001">
    <property type="protein sequence ID" value="NYD72252.1"/>
    <property type="molecule type" value="Genomic_DNA"/>
</dbReference>
<sequence>MPALDGKRIALLVTNYGVEEAELADPRQAVEDAGGDPVIVAVEDSPVQSLVGDKDPGRTFTPDALMGEVSADDFDALIIPGGTINADNLRLQEDGIDLVAAFIDAGKPIAAICHGPWALVETGQLAEKTLTSYPSLQTDIINAGADWVDESVHVDDAGGWTLVTSRTPDDMEDFTRELVRVFREASGSRQADA</sequence>
<dbReference type="GO" id="GO:0016798">
    <property type="term" value="F:hydrolase activity, acting on glycosyl bonds"/>
    <property type="evidence" value="ECO:0007669"/>
    <property type="project" value="UniProtKB-KW"/>
</dbReference>
<keyword evidence="3" id="KW-0326">Glycosidase</keyword>
<feature type="domain" description="DJ-1/PfpI" evidence="2">
    <location>
        <begin position="7"/>
        <end position="180"/>
    </location>
</feature>
<dbReference type="EC" id="3.2.-.-" evidence="3"/>
<comment type="caution">
    <text evidence="3">The sequence shown here is derived from an EMBL/GenBank/DDBJ whole genome shotgun (WGS) entry which is preliminary data.</text>
</comment>
<organism evidence="3 4">
    <name type="scientific">Herbiconiux flava</name>
    <dbReference type="NCBI Taxonomy" id="881268"/>
    <lineage>
        <taxon>Bacteria</taxon>
        <taxon>Bacillati</taxon>
        <taxon>Actinomycetota</taxon>
        <taxon>Actinomycetes</taxon>
        <taxon>Micrococcales</taxon>
        <taxon>Microbacteriaceae</taxon>
        <taxon>Herbiconiux</taxon>
    </lineage>
</organism>
<dbReference type="PANTHER" id="PTHR42733:SF12">
    <property type="entry name" value="PROTEINASE"/>
    <property type="match status" value="1"/>
</dbReference>
<keyword evidence="3" id="KW-0378">Hydrolase</keyword>
<dbReference type="PROSITE" id="PS51276">
    <property type="entry name" value="PEPTIDASE_C56_PFPI"/>
    <property type="match status" value="1"/>
</dbReference>
<dbReference type="InterPro" id="IPR006286">
    <property type="entry name" value="C56_PfpI-like"/>
</dbReference>
<comment type="similarity">
    <text evidence="1">Belongs to the peptidase C56 family.</text>
</comment>